<keyword evidence="1" id="KW-1133">Transmembrane helix</keyword>
<keyword evidence="1" id="KW-0472">Membrane</keyword>
<accession>A0A4Y7IVW6</accession>
<proteinExistence type="predicted"/>
<evidence type="ECO:0000313" key="2">
    <source>
        <dbReference type="EMBL" id="RZC51852.1"/>
    </source>
</evidence>
<reference evidence="2 3" key="1">
    <citation type="journal article" date="2018" name="Science">
        <title>The opium poppy genome and morphinan production.</title>
        <authorList>
            <person name="Guo L."/>
            <person name="Winzer T."/>
            <person name="Yang X."/>
            <person name="Li Y."/>
            <person name="Ning Z."/>
            <person name="He Z."/>
            <person name="Teodor R."/>
            <person name="Lu Y."/>
            <person name="Bowser T.A."/>
            <person name="Graham I.A."/>
            <person name="Ye K."/>
        </authorList>
    </citation>
    <scope>NUCLEOTIDE SEQUENCE [LARGE SCALE GENOMIC DNA]</scope>
    <source>
        <strain evidence="3">cv. HN1</strain>
        <tissue evidence="2">Leaves</tissue>
    </source>
</reference>
<dbReference type="EMBL" id="CM010716">
    <property type="protein sequence ID" value="RZC51852.1"/>
    <property type="molecule type" value="Genomic_DNA"/>
</dbReference>
<feature type="transmembrane region" description="Helical" evidence="1">
    <location>
        <begin position="93"/>
        <end position="121"/>
    </location>
</feature>
<dbReference type="Proteomes" id="UP000316621">
    <property type="component" value="Chromosome 2"/>
</dbReference>
<evidence type="ECO:0000313" key="3">
    <source>
        <dbReference type="Proteomes" id="UP000316621"/>
    </source>
</evidence>
<protein>
    <submittedName>
        <fullName evidence="2">Uncharacterized protein</fullName>
    </submittedName>
</protein>
<sequence length="123" mass="14303">MMDSSAESSNSKGTKGFSVNLAILDCNQAARHIEDTRGTRRLFNAVESIPRVTRKEKWALNWIRRGARLKEVYVGQPSWMPHIEVPEIAYYRFWLLICFAVFLVFRFLLLNLGWLLLVLAYPL</sequence>
<keyword evidence="1" id="KW-0812">Transmembrane</keyword>
<keyword evidence="3" id="KW-1185">Reference proteome</keyword>
<evidence type="ECO:0000256" key="1">
    <source>
        <dbReference type="SAM" id="Phobius"/>
    </source>
</evidence>
<gene>
    <name evidence="2" type="ORF">C5167_020278</name>
</gene>
<name>A0A4Y7IVW6_PAPSO</name>
<organism evidence="2 3">
    <name type="scientific">Papaver somniferum</name>
    <name type="common">Opium poppy</name>
    <dbReference type="NCBI Taxonomy" id="3469"/>
    <lineage>
        <taxon>Eukaryota</taxon>
        <taxon>Viridiplantae</taxon>
        <taxon>Streptophyta</taxon>
        <taxon>Embryophyta</taxon>
        <taxon>Tracheophyta</taxon>
        <taxon>Spermatophyta</taxon>
        <taxon>Magnoliopsida</taxon>
        <taxon>Ranunculales</taxon>
        <taxon>Papaveraceae</taxon>
        <taxon>Papaveroideae</taxon>
        <taxon>Papaver</taxon>
    </lineage>
</organism>
<dbReference type="Gramene" id="RZC51852">
    <property type="protein sequence ID" value="RZC51852"/>
    <property type="gene ID" value="C5167_020278"/>
</dbReference>
<dbReference type="AlphaFoldDB" id="A0A4Y7IVW6"/>